<evidence type="ECO:0000256" key="11">
    <source>
        <dbReference type="PIRSR" id="PIRSR601461-1"/>
    </source>
</evidence>
<dbReference type="SMR" id="A0A1L9X280"/>
<comment type="similarity">
    <text evidence="2 12">Belongs to the peptidase A1 family.</text>
</comment>
<proteinExistence type="inferred from homology"/>
<evidence type="ECO:0000256" key="12">
    <source>
        <dbReference type="RuleBase" id="RU000454"/>
    </source>
</evidence>
<dbReference type="STRING" id="690307.A0A1L9X280"/>
<evidence type="ECO:0000313" key="16">
    <source>
        <dbReference type="EMBL" id="OJK02600.1"/>
    </source>
</evidence>
<dbReference type="InterPro" id="IPR001969">
    <property type="entry name" value="Aspartic_peptidase_AS"/>
</dbReference>
<dbReference type="CDD" id="cd05474">
    <property type="entry name" value="SAP_like"/>
    <property type="match status" value="1"/>
</dbReference>
<dbReference type="AlphaFoldDB" id="A0A1L9X280"/>
<feature type="active site" evidence="11">
    <location>
        <position position="273"/>
    </location>
</feature>
<dbReference type="Proteomes" id="UP000184546">
    <property type="component" value="Unassembled WGS sequence"/>
</dbReference>
<evidence type="ECO:0000256" key="2">
    <source>
        <dbReference type="ARBA" id="ARBA00007447"/>
    </source>
</evidence>
<dbReference type="InterPro" id="IPR033876">
    <property type="entry name" value="SAP-like"/>
</dbReference>
<dbReference type="GeneID" id="30976136"/>
<gene>
    <name evidence="16" type="ORF">ASPACDRAFT_50158</name>
</gene>
<dbReference type="FunFam" id="2.40.70.10:FF:000011">
    <property type="entry name" value="Aspartic protease"/>
    <property type="match status" value="1"/>
</dbReference>
<evidence type="ECO:0000313" key="17">
    <source>
        <dbReference type="Proteomes" id="UP000184546"/>
    </source>
</evidence>
<name>A0A1L9X280_ASPA1</name>
<keyword evidence="5 14" id="KW-0732">Signal</keyword>
<dbReference type="SUPFAM" id="SSF50630">
    <property type="entry name" value="Acid proteases"/>
    <property type="match status" value="1"/>
</dbReference>
<evidence type="ECO:0000256" key="6">
    <source>
        <dbReference type="ARBA" id="ARBA00022750"/>
    </source>
</evidence>
<dbReference type="PANTHER" id="PTHR47966:SF65">
    <property type="entry name" value="ASPARTIC-TYPE ENDOPEPTIDASE"/>
    <property type="match status" value="1"/>
</dbReference>
<evidence type="ECO:0000256" key="10">
    <source>
        <dbReference type="ARBA" id="ARBA00068059"/>
    </source>
</evidence>
<keyword evidence="3" id="KW-0325">Glycoprotein</keyword>
<dbReference type="PROSITE" id="PS51767">
    <property type="entry name" value="PEPTIDASE_A1"/>
    <property type="match status" value="1"/>
</dbReference>
<dbReference type="OrthoDB" id="771136at2759"/>
<accession>A0A1L9X280</accession>
<dbReference type="GO" id="GO:0004190">
    <property type="term" value="F:aspartic-type endopeptidase activity"/>
    <property type="evidence" value="ECO:0007669"/>
    <property type="project" value="UniProtKB-KW"/>
</dbReference>
<feature type="active site" evidence="11">
    <location>
        <position position="81"/>
    </location>
</feature>
<evidence type="ECO:0000256" key="13">
    <source>
        <dbReference type="SAM" id="MobiDB-lite"/>
    </source>
</evidence>
<keyword evidence="8" id="KW-0449">Lipoprotein</keyword>
<protein>
    <recommendedName>
        <fullName evidence="10">Probable aspartic-type endopeptidase OPSB</fullName>
    </recommendedName>
    <alternativeName>
        <fullName evidence="9">Probable aspartic-type endopeptidase opsB</fullName>
    </alternativeName>
</protein>
<dbReference type="Pfam" id="PF00026">
    <property type="entry name" value="Asp"/>
    <property type="match status" value="1"/>
</dbReference>
<keyword evidence="4 12" id="KW-0645">Protease</keyword>
<evidence type="ECO:0000256" key="14">
    <source>
        <dbReference type="SAM" id="SignalP"/>
    </source>
</evidence>
<dbReference type="InterPro" id="IPR021109">
    <property type="entry name" value="Peptidase_aspartic_dom_sf"/>
</dbReference>
<evidence type="ECO:0000256" key="9">
    <source>
        <dbReference type="ARBA" id="ARBA00067536"/>
    </source>
</evidence>
<feature type="chain" id="PRO_5013019060" description="Probable aspartic-type endopeptidase OPSB" evidence="14">
    <location>
        <begin position="21"/>
        <end position="444"/>
    </location>
</feature>
<dbReference type="RefSeq" id="XP_020058939.1">
    <property type="nucleotide sequence ID" value="XM_020202322.1"/>
</dbReference>
<dbReference type="OMA" id="SHQGNGC"/>
<dbReference type="EMBL" id="KV878972">
    <property type="protein sequence ID" value="OJK02600.1"/>
    <property type="molecule type" value="Genomic_DNA"/>
</dbReference>
<feature type="compositionally biased region" description="Polar residues" evidence="13">
    <location>
        <begin position="397"/>
        <end position="409"/>
    </location>
</feature>
<feature type="domain" description="Peptidase A1" evidence="15">
    <location>
        <begin position="63"/>
        <end position="381"/>
    </location>
</feature>
<dbReference type="InterPro" id="IPR033121">
    <property type="entry name" value="PEPTIDASE_A1"/>
</dbReference>
<dbReference type="Gene3D" id="2.40.70.10">
    <property type="entry name" value="Acid Proteases"/>
    <property type="match status" value="2"/>
</dbReference>
<dbReference type="GO" id="GO:0098552">
    <property type="term" value="C:side of membrane"/>
    <property type="evidence" value="ECO:0007669"/>
    <property type="project" value="UniProtKB-KW"/>
</dbReference>
<keyword evidence="3" id="KW-0472">Membrane</keyword>
<dbReference type="GO" id="GO:0006508">
    <property type="term" value="P:proteolysis"/>
    <property type="evidence" value="ECO:0007669"/>
    <property type="project" value="UniProtKB-KW"/>
</dbReference>
<keyword evidence="7 12" id="KW-0378">Hydrolase</keyword>
<dbReference type="GO" id="GO:0005886">
    <property type="term" value="C:plasma membrane"/>
    <property type="evidence" value="ECO:0007669"/>
    <property type="project" value="UniProtKB-SubCell"/>
</dbReference>
<evidence type="ECO:0000256" key="4">
    <source>
        <dbReference type="ARBA" id="ARBA00022670"/>
    </source>
</evidence>
<keyword evidence="6 12" id="KW-0064">Aspartyl protease</keyword>
<dbReference type="PROSITE" id="PS00141">
    <property type="entry name" value="ASP_PROTEASE"/>
    <property type="match status" value="2"/>
</dbReference>
<evidence type="ECO:0000256" key="8">
    <source>
        <dbReference type="ARBA" id="ARBA00023288"/>
    </source>
</evidence>
<comment type="subcellular location">
    <subcellularLocation>
        <location evidence="1">Cell membrane</location>
        <topology evidence="1">Lipid-anchor</topology>
        <topology evidence="1">GPI-anchor</topology>
    </subcellularLocation>
</comment>
<dbReference type="PANTHER" id="PTHR47966">
    <property type="entry name" value="BETA-SITE APP-CLEAVING ENZYME, ISOFORM A-RELATED"/>
    <property type="match status" value="1"/>
</dbReference>
<keyword evidence="17" id="KW-1185">Reference proteome</keyword>
<reference evidence="17" key="1">
    <citation type="journal article" date="2017" name="Genome Biol.">
        <title>Comparative genomics reveals high biological diversity and specific adaptations in the industrially and medically important fungal genus Aspergillus.</title>
        <authorList>
            <person name="de Vries R.P."/>
            <person name="Riley R."/>
            <person name="Wiebenga A."/>
            <person name="Aguilar-Osorio G."/>
            <person name="Amillis S."/>
            <person name="Uchima C.A."/>
            <person name="Anderluh G."/>
            <person name="Asadollahi M."/>
            <person name="Askin M."/>
            <person name="Barry K."/>
            <person name="Battaglia E."/>
            <person name="Bayram O."/>
            <person name="Benocci T."/>
            <person name="Braus-Stromeyer S.A."/>
            <person name="Caldana C."/>
            <person name="Canovas D."/>
            <person name="Cerqueira G.C."/>
            <person name="Chen F."/>
            <person name="Chen W."/>
            <person name="Choi C."/>
            <person name="Clum A."/>
            <person name="Dos Santos R.A."/>
            <person name="Damasio A.R."/>
            <person name="Diallinas G."/>
            <person name="Emri T."/>
            <person name="Fekete E."/>
            <person name="Flipphi M."/>
            <person name="Freyberg S."/>
            <person name="Gallo A."/>
            <person name="Gournas C."/>
            <person name="Habgood R."/>
            <person name="Hainaut M."/>
            <person name="Harispe M.L."/>
            <person name="Henrissat B."/>
            <person name="Hilden K.S."/>
            <person name="Hope R."/>
            <person name="Hossain A."/>
            <person name="Karabika E."/>
            <person name="Karaffa L."/>
            <person name="Karanyi Z."/>
            <person name="Krasevec N."/>
            <person name="Kuo A."/>
            <person name="Kusch H."/>
            <person name="LaButti K."/>
            <person name="Lagendijk E.L."/>
            <person name="Lapidus A."/>
            <person name="Levasseur A."/>
            <person name="Lindquist E."/>
            <person name="Lipzen A."/>
            <person name="Logrieco A.F."/>
            <person name="MacCabe A."/>
            <person name="Maekelae M.R."/>
            <person name="Malavazi I."/>
            <person name="Melin P."/>
            <person name="Meyer V."/>
            <person name="Mielnichuk N."/>
            <person name="Miskei M."/>
            <person name="Molnar A.P."/>
            <person name="Mule G."/>
            <person name="Ngan C.Y."/>
            <person name="Orejas M."/>
            <person name="Orosz E."/>
            <person name="Ouedraogo J.P."/>
            <person name="Overkamp K.M."/>
            <person name="Park H.-S."/>
            <person name="Perrone G."/>
            <person name="Piumi F."/>
            <person name="Punt P.J."/>
            <person name="Ram A.F."/>
            <person name="Ramon A."/>
            <person name="Rauscher S."/>
            <person name="Record E."/>
            <person name="Riano-Pachon D.M."/>
            <person name="Robert V."/>
            <person name="Roehrig J."/>
            <person name="Ruller R."/>
            <person name="Salamov A."/>
            <person name="Salih N.S."/>
            <person name="Samson R.A."/>
            <person name="Sandor E."/>
            <person name="Sanguinetti M."/>
            <person name="Schuetze T."/>
            <person name="Sepcic K."/>
            <person name="Shelest E."/>
            <person name="Sherlock G."/>
            <person name="Sophianopoulou V."/>
            <person name="Squina F.M."/>
            <person name="Sun H."/>
            <person name="Susca A."/>
            <person name="Todd R.B."/>
            <person name="Tsang A."/>
            <person name="Unkles S.E."/>
            <person name="van de Wiele N."/>
            <person name="van Rossen-Uffink D."/>
            <person name="Oliveira J.V."/>
            <person name="Vesth T.C."/>
            <person name="Visser J."/>
            <person name="Yu J.-H."/>
            <person name="Zhou M."/>
            <person name="Andersen M.R."/>
            <person name="Archer D.B."/>
            <person name="Baker S.E."/>
            <person name="Benoit I."/>
            <person name="Brakhage A.A."/>
            <person name="Braus G.H."/>
            <person name="Fischer R."/>
            <person name="Frisvad J.C."/>
            <person name="Goldman G.H."/>
            <person name="Houbraken J."/>
            <person name="Oakley B."/>
            <person name="Pocsi I."/>
            <person name="Scazzocchio C."/>
            <person name="Seiboth B."/>
            <person name="vanKuyk P.A."/>
            <person name="Wortman J."/>
            <person name="Dyer P.S."/>
            <person name="Grigoriev I.V."/>
        </authorList>
    </citation>
    <scope>NUCLEOTIDE SEQUENCE [LARGE SCALE GENOMIC DNA]</scope>
    <source>
        <strain evidence="17">ATCC 16872 / CBS 172.66 / WB 5094</strain>
    </source>
</reference>
<dbReference type="PRINTS" id="PR00792">
    <property type="entry name" value="PEPSIN"/>
</dbReference>
<feature type="signal peptide" evidence="14">
    <location>
        <begin position="1"/>
        <end position="20"/>
    </location>
</feature>
<organism evidence="16 17">
    <name type="scientific">Aspergillus aculeatus (strain ATCC 16872 / CBS 172.66 / WB 5094)</name>
    <dbReference type="NCBI Taxonomy" id="690307"/>
    <lineage>
        <taxon>Eukaryota</taxon>
        <taxon>Fungi</taxon>
        <taxon>Dikarya</taxon>
        <taxon>Ascomycota</taxon>
        <taxon>Pezizomycotina</taxon>
        <taxon>Eurotiomycetes</taxon>
        <taxon>Eurotiomycetidae</taxon>
        <taxon>Eurotiales</taxon>
        <taxon>Aspergillaceae</taxon>
        <taxon>Aspergillus</taxon>
        <taxon>Aspergillus subgen. Circumdati</taxon>
    </lineage>
</organism>
<evidence type="ECO:0000256" key="5">
    <source>
        <dbReference type="ARBA" id="ARBA00022729"/>
    </source>
</evidence>
<keyword evidence="3" id="KW-0336">GPI-anchor</keyword>
<dbReference type="VEuPathDB" id="FungiDB:ASPACDRAFT_50158"/>
<sequence>MKNLALLFSLAGGLIQPISALTLHERSQPATLQYNVQRRHNAIRSSHKRATVDVDIGNNEVDYIISLELGTPGQNVSVIIDTGSSDLWVNAAGTGSDSSNNSYGTYDSSASSTYSLVNEDFVIQYVDGSEAAGDYVNDTVKLGNVTLTNFQFGVATNSTSSQGVLGIGYASGETSAQFGGGVYANLPKALADQGFINSAAYSLWLDDLDAKEGTILFGGVNTAKYTGSLHTLPIEKINGVYDTLAVSLNGVHVTGTKSTSVNNTAFPVVGVLDSGTSLTYLPSAAAQDLISAVGAEYVARAGYAIVDCDVADQDYDVVFEFSGFNLSVPVGDLLLDAGSYCVFGIVPQDSDSDDGEFVLGDTFLRSAYVVYDLENNEVAIAKTNTDPGDDHILEIGTGSSAIPNATGVTSSSDSDSKESRATSLRMDVSSLCAAIVVGVMLLAS</sequence>
<evidence type="ECO:0000256" key="3">
    <source>
        <dbReference type="ARBA" id="ARBA00022622"/>
    </source>
</evidence>
<dbReference type="InterPro" id="IPR001461">
    <property type="entry name" value="Aspartic_peptidase_A1"/>
</dbReference>
<feature type="region of interest" description="Disordered" evidence="13">
    <location>
        <begin position="394"/>
        <end position="420"/>
    </location>
</feature>
<evidence type="ECO:0000259" key="15">
    <source>
        <dbReference type="PROSITE" id="PS51767"/>
    </source>
</evidence>
<evidence type="ECO:0000256" key="7">
    <source>
        <dbReference type="ARBA" id="ARBA00022801"/>
    </source>
</evidence>
<evidence type="ECO:0000256" key="1">
    <source>
        <dbReference type="ARBA" id="ARBA00004609"/>
    </source>
</evidence>